<dbReference type="NCBIfam" id="TIGR00252">
    <property type="entry name" value="YraN family protein"/>
    <property type="match status" value="1"/>
</dbReference>
<dbReference type="Gene3D" id="3.40.1350.10">
    <property type="match status" value="1"/>
</dbReference>
<dbReference type="InterPro" id="IPR003509">
    <property type="entry name" value="UPF0102_YraN-like"/>
</dbReference>
<organism evidence="3">
    <name type="scientific">uncultured Leptolyngbya sp</name>
    <dbReference type="NCBI Taxonomy" id="332963"/>
    <lineage>
        <taxon>Bacteria</taxon>
        <taxon>Bacillati</taxon>
        <taxon>Cyanobacteriota</taxon>
        <taxon>Cyanophyceae</taxon>
        <taxon>Leptolyngbyales</taxon>
        <taxon>Leptolyngbyaceae</taxon>
        <taxon>Leptolyngbya group</taxon>
        <taxon>Leptolyngbya</taxon>
        <taxon>environmental samples</taxon>
    </lineage>
</organism>
<dbReference type="AlphaFoldDB" id="A0A6J4M286"/>
<dbReference type="PANTHER" id="PTHR34039:SF1">
    <property type="entry name" value="UPF0102 PROTEIN YRAN"/>
    <property type="match status" value="1"/>
</dbReference>
<proteinExistence type="inferred from homology"/>
<accession>A0A6J4M286</accession>
<dbReference type="GO" id="GO:0003676">
    <property type="term" value="F:nucleic acid binding"/>
    <property type="evidence" value="ECO:0007669"/>
    <property type="project" value="InterPro"/>
</dbReference>
<reference evidence="3" key="1">
    <citation type="submission" date="2020-02" db="EMBL/GenBank/DDBJ databases">
        <authorList>
            <person name="Meier V. D."/>
        </authorList>
    </citation>
    <scope>NUCLEOTIDE SEQUENCE</scope>
    <source>
        <strain evidence="3">AVDCRST_MAG94</strain>
    </source>
</reference>
<name>A0A6J4M286_9CYAN</name>
<dbReference type="InterPro" id="IPR011335">
    <property type="entry name" value="Restrct_endonuc-II-like"/>
</dbReference>
<sequence>MPQKPKLQTSLKRHTKAEAPDIGSLGEALVAQWLCDRGWLLLQKRWHCRWGELDLVVGQPSAQLPTQPIALAFVEVKTRSLGNWDSDGALALTARKRSKLWKTAQLFLAEHPEWAELPCQFDVALVCCRYKPQPTALSDDVSPERRAIAGYSLTLQDYIPAAFTLD</sequence>
<evidence type="ECO:0000256" key="1">
    <source>
        <dbReference type="ARBA" id="ARBA00006738"/>
    </source>
</evidence>
<evidence type="ECO:0000256" key="2">
    <source>
        <dbReference type="HAMAP-Rule" id="MF_00048"/>
    </source>
</evidence>
<gene>
    <name evidence="3" type="ORF">AVDCRST_MAG94-2578</name>
</gene>
<dbReference type="InterPro" id="IPR011856">
    <property type="entry name" value="tRNA_endonuc-like_dom_sf"/>
</dbReference>
<dbReference type="Pfam" id="PF02021">
    <property type="entry name" value="UPF0102"/>
    <property type="match status" value="1"/>
</dbReference>
<dbReference type="EMBL" id="CADCTY010000902">
    <property type="protein sequence ID" value="CAA9346869.1"/>
    <property type="molecule type" value="Genomic_DNA"/>
</dbReference>
<comment type="similarity">
    <text evidence="1 2">Belongs to the UPF0102 family.</text>
</comment>
<dbReference type="SUPFAM" id="SSF52980">
    <property type="entry name" value="Restriction endonuclease-like"/>
    <property type="match status" value="1"/>
</dbReference>
<dbReference type="PANTHER" id="PTHR34039">
    <property type="entry name" value="UPF0102 PROTEIN YRAN"/>
    <property type="match status" value="1"/>
</dbReference>
<dbReference type="HAMAP" id="MF_00048">
    <property type="entry name" value="UPF0102"/>
    <property type="match status" value="1"/>
</dbReference>
<protein>
    <recommendedName>
        <fullName evidence="2">UPF0102 protein AVDCRST_MAG94-2578</fullName>
    </recommendedName>
</protein>
<evidence type="ECO:0000313" key="3">
    <source>
        <dbReference type="EMBL" id="CAA9346869.1"/>
    </source>
</evidence>